<dbReference type="Pfam" id="PF13899">
    <property type="entry name" value="Thioredoxin_7"/>
    <property type="match status" value="1"/>
</dbReference>
<dbReference type="Proteomes" id="UP000265926">
    <property type="component" value="Unassembled WGS sequence"/>
</dbReference>
<evidence type="ECO:0000313" key="2">
    <source>
        <dbReference type="EMBL" id="RIJ47833.1"/>
    </source>
</evidence>
<keyword evidence="3" id="KW-1185">Reference proteome</keyword>
<dbReference type="InterPro" id="IPR013766">
    <property type="entry name" value="Thioredoxin_domain"/>
</dbReference>
<dbReference type="SUPFAM" id="SSF52833">
    <property type="entry name" value="Thioredoxin-like"/>
    <property type="match status" value="1"/>
</dbReference>
<name>A0A399T1M9_9BACT</name>
<gene>
    <name evidence="2" type="ORF">D1614_11925</name>
</gene>
<dbReference type="AlphaFoldDB" id="A0A399T1M9"/>
<evidence type="ECO:0000259" key="1">
    <source>
        <dbReference type="PROSITE" id="PS51352"/>
    </source>
</evidence>
<feature type="domain" description="Thioredoxin" evidence="1">
    <location>
        <begin position="8"/>
        <end position="149"/>
    </location>
</feature>
<dbReference type="RefSeq" id="WP_119438178.1">
    <property type="nucleotide sequence ID" value="NZ_QWGR01000006.1"/>
</dbReference>
<dbReference type="EMBL" id="QWGR01000006">
    <property type="protein sequence ID" value="RIJ47833.1"/>
    <property type="molecule type" value="Genomic_DNA"/>
</dbReference>
<organism evidence="2 3">
    <name type="scientific">Maribellus luteus</name>
    <dbReference type="NCBI Taxonomy" id="2305463"/>
    <lineage>
        <taxon>Bacteria</taxon>
        <taxon>Pseudomonadati</taxon>
        <taxon>Bacteroidota</taxon>
        <taxon>Bacteroidia</taxon>
        <taxon>Marinilabiliales</taxon>
        <taxon>Prolixibacteraceae</taxon>
        <taxon>Maribellus</taxon>
    </lineage>
</organism>
<comment type="caution">
    <text evidence="2">The sequence shown here is derived from an EMBL/GenBank/DDBJ whole genome shotgun (WGS) entry which is preliminary data.</text>
</comment>
<accession>A0A399T1M9</accession>
<dbReference type="OrthoDB" id="981626at2"/>
<protein>
    <submittedName>
        <fullName evidence="2">Thioredoxin family protein</fullName>
    </submittedName>
</protein>
<dbReference type="Gene3D" id="3.40.30.10">
    <property type="entry name" value="Glutaredoxin"/>
    <property type="match status" value="1"/>
</dbReference>
<dbReference type="InterPro" id="IPR036249">
    <property type="entry name" value="Thioredoxin-like_sf"/>
</dbReference>
<reference evidence="2 3" key="1">
    <citation type="submission" date="2018-08" db="EMBL/GenBank/DDBJ databases">
        <title>Pallidiluteibacterium maritimus gen. nov., sp. nov., isolated from coastal sediment.</title>
        <authorList>
            <person name="Zhou L.Y."/>
        </authorList>
    </citation>
    <scope>NUCLEOTIDE SEQUENCE [LARGE SCALE GENOMIC DNA]</scope>
    <source>
        <strain evidence="2 3">XSD2</strain>
    </source>
</reference>
<evidence type="ECO:0000313" key="3">
    <source>
        <dbReference type="Proteomes" id="UP000265926"/>
    </source>
</evidence>
<sequence>MHFKKNEVLIGILFVLFTLTLSAQEKTSDFDKIKAKAAAENKNILLIFQGSDWCAPCMKLEKEIWSSDEFKLYAADHWVVYKADFPRKKQNQPDSEQLTFNKHLAEKYNPKGFFPFVAMLDKNGKVLGETGYKKLSPGEYLEHLESISKK</sequence>
<proteinExistence type="predicted"/>
<dbReference type="PROSITE" id="PS51352">
    <property type="entry name" value="THIOREDOXIN_2"/>
    <property type="match status" value="1"/>
</dbReference>